<dbReference type="eggNOG" id="COG0605">
    <property type="taxonomic scope" value="Bacteria"/>
</dbReference>
<protein>
    <recommendedName>
        <fullName evidence="2 7">Superoxide dismutase</fullName>
        <ecNumber evidence="2 7">1.15.1.1</ecNumber>
    </recommendedName>
</protein>
<keyword evidence="11" id="KW-1185">Reference proteome</keyword>
<dbReference type="STRING" id="897.B2D07_06010"/>
<evidence type="ECO:0000256" key="3">
    <source>
        <dbReference type="ARBA" id="ARBA00022723"/>
    </source>
</evidence>
<keyword evidence="3 6" id="KW-0479">Metal-binding</keyword>
<comment type="caution">
    <text evidence="10">The sequence shown here is derived from an EMBL/GenBank/DDBJ whole genome shotgun (WGS) entry which is preliminary data.</text>
</comment>
<dbReference type="InterPro" id="IPR019831">
    <property type="entry name" value="Mn/Fe_SOD_N"/>
</dbReference>
<dbReference type="PATRIC" id="fig|1121405.3.peg.3158"/>
<dbReference type="InterPro" id="IPR036314">
    <property type="entry name" value="SOD_C_sf"/>
</dbReference>
<dbReference type="PIRSF" id="PIRSF000349">
    <property type="entry name" value="SODismutase"/>
    <property type="match status" value="1"/>
</dbReference>
<feature type="binding site" evidence="6">
    <location>
        <position position="129"/>
    </location>
    <ligand>
        <name>Mn(2+)</name>
        <dbReference type="ChEBI" id="CHEBI:29035"/>
    </ligand>
</feature>
<feature type="domain" description="Manganese/iron superoxide dismutase C-terminal" evidence="9">
    <location>
        <begin position="145"/>
        <end position="245"/>
    </location>
</feature>
<feature type="binding site" evidence="6">
    <location>
        <position position="211"/>
    </location>
    <ligand>
        <name>Mn(2+)</name>
        <dbReference type="ChEBI" id="CHEBI:29035"/>
    </ligand>
</feature>
<proteinExistence type="inferred from homology"/>
<reference evidence="10 11" key="1">
    <citation type="journal article" date="2013" name="Genome Announc.">
        <title>Draft genome sequences for three mercury-methylating, sulfate-reducing bacteria.</title>
        <authorList>
            <person name="Brown S.D."/>
            <person name="Hurt R.A.Jr."/>
            <person name="Gilmour C.C."/>
            <person name="Elias D.A."/>
        </authorList>
    </citation>
    <scope>NUCLEOTIDE SEQUENCE [LARGE SCALE GENOMIC DNA]</scope>
    <source>
        <strain evidence="10 11">DSM 2059</strain>
    </source>
</reference>
<comment type="similarity">
    <text evidence="1 7">Belongs to the iron/manganese superoxide dismutase family.</text>
</comment>
<dbReference type="PANTHER" id="PTHR42769">
    <property type="entry name" value="SUPEROXIDE DISMUTASE"/>
    <property type="match status" value="1"/>
</dbReference>
<dbReference type="EC" id="1.15.1.1" evidence="2 7"/>
<dbReference type="Pfam" id="PF00081">
    <property type="entry name" value="Sod_Fe_N"/>
    <property type="match status" value="1"/>
</dbReference>
<keyword evidence="4 7" id="KW-0560">Oxidoreductase</keyword>
<dbReference type="SUPFAM" id="SSF46609">
    <property type="entry name" value="Fe,Mn superoxide dismutase (SOD), N-terminal domain"/>
    <property type="match status" value="1"/>
</dbReference>
<organism evidence="10 11">
    <name type="scientific">Desulfococcus multivorans DSM 2059</name>
    <dbReference type="NCBI Taxonomy" id="1121405"/>
    <lineage>
        <taxon>Bacteria</taxon>
        <taxon>Pseudomonadati</taxon>
        <taxon>Thermodesulfobacteriota</taxon>
        <taxon>Desulfobacteria</taxon>
        <taxon>Desulfobacterales</taxon>
        <taxon>Desulfococcaceae</taxon>
        <taxon>Desulfococcus</taxon>
    </lineage>
</organism>
<evidence type="ECO:0000256" key="6">
    <source>
        <dbReference type="PIRSR" id="PIRSR000349-1"/>
    </source>
</evidence>
<evidence type="ECO:0000256" key="2">
    <source>
        <dbReference type="ARBA" id="ARBA00012682"/>
    </source>
</evidence>
<accession>S7UY90</accession>
<evidence type="ECO:0000256" key="5">
    <source>
        <dbReference type="ARBA" id="ARBA00023004"/>
    </source>
</evidence>
<evidence type="ECO:0000313" key="10">
    <source>
        <dbReference type="EMBL" id="EPR37293.1"/>
    </source>
</evidence>
<comment type="function">
    <text evidence="7">Destroys radicals which are normally produced within the cells and which are toxic to biological systems.</text>
</comment>
<dbReference type="EMBL" id="ATHJ01000103">
    <property type="protein sequence ID" value="EPR37293.1"/>
    <property type="molecule type" value="Genomic_DNA"/>
</dbReference>
<dbReference type="AlphaFoldDB" id="S7UY90"/>
<sequence>MNVVRVAIHHYPHSREEIMKRREFIKVSVGLGAIATLQMAGISCSEKRAGGSVSLPPLPYKADALAPGISARTMSFHYGKHHRGYVDKLNTLIRETSLANLPIEEIIRKTHGKTDQIAVFNNAAQVYNHTFYWNSMIPGGGGKPRGILADRIDAAFGGYDQFVQEFTNVAASQFGSGWAWLVQDEASLKIVGTSNADTPITAGMKPLLVIDVWEHAYYLDYQNRRKEYITAYLNDLVNWSFAEKNLV</sequence>
<dbReference type="InterPro" id="IPR001189">
    <property type="entry name" value="Mn/Fe_SOD"/>
</dbReference>
<evidence type="ECO:0000256" key="1">
    <source>
        <dbReference type="ARBA" id="ARBA00008714"/>
    </source>
</evidence>
<evidence type="ECO:0000259" key="8">
    <source>
        <dbReference type="Pfam" id="PF00081"/>
    </source>
</evidence>
<feature type="binding site" evidence="6">
    <location>
        <position position="77"/>
    </location>
    <ligand>
        <name>Mn(2+)</name>
        <dbReference type="ChEBI" id="CHEBI:29035"/>
    </ligand>
</feature>
<dbReference type="PRINTS" id="PR01703">
    <property type="entry name" value="MNSODISMTASE"/>
</dbReference>
<evidence type="ECO:0000259" key="9">
    <source>
        <dbReference type="Pfam" id="PF02777"/>
    </source>
</evidence>
<comment type="catalytic activity">
    <reaction evidence="7">
        <text>2 superoxide + 2 H(+) = H2O2 + O2</text>
        <dbReference type="Rhea" id="RHEA:20696"/>
        <dbReference type="ChEBI" id="CHEBI:15378"/>
        <dbReference type="ChEBI" id="CHEBI:15379"/>
        <dbReference type="ChEBI" id="CHEBI:16240"/>
        <dbReference type="ChEBI" id="CHEBI:18421"/>
        <dbReference type="EC" id="1.15.1.1"/>
    </reaction>
</comment>
<dbReference type="FunFam" id="1.10.287.990:FF:000002">
    <property type="entry name" value="Superoxide dismutase"/>
    <property type="match status" value="1"/>
</dbReference>
<dbReference type="InterPro" id="IPR019833">
    <property type="entry name" value="Mn/Fe_SOD_BS"/>
</dbReference>
<dbReference type="PROSITE" id="PS00088">
    <property type="entry name" value="SOD_MN"/>
    <property type="match status" value="1"/>
</dbReference>
<evidence type="ECO:0000256" key="7">
    <source>
        <dbReference type="RuleBase" id="RU000414"/>
    </source>
</evidence>
<dbReference type="PANTHER" id="PTHR42769:SF3">
    <property type="entry name" value="SUPEROXIDE DISMUTASE [FE] 2, CHLOROPLASTIC"/>
    <property type="match status" value="1"/>
</dbReference>
<evidence type="ECO:0000313" key="11">
    <source>
        <dbReference type="Proteomes" id="UP000014977"/>
    </source>
</evidence>
<keyword evidence="5" id="KW-0408">Iron</keyword>
<dbReference type="Gene3D" id="3.55.40.20">
    <property type="entry name" value="Iron/manganese superoxide dismutase, C-terminal domain"/>
    <property type="match status" value="1"/>
</dbReference>
<gene>
    <name evidence="10" type="ORF">dsmv_3067</name>
</gene>
<dbReference type="Proteomes" id="UP000014977">
    <property type="component" value="Unassembled WGS sequence"/>
</dbReference>
<dbReference type="GO" id="GO:0046872">
    <property type="term" value="F:metal ion binding"/>
    <property type="evidence" value="ECO:0007669"/>
    <property type="project" value="UniProtKB-KW"/>
</dbReference>
<feature type="binding site" evidence="6">
    <location>
        <position position="215"/>
    </location>
    <ligand>
        <name>Mn(2+)</name>
        <dbReference type="ChEBI" id="CHEBI:29035"/>
    </ligand>
</feature>
<name>S7UY90_DESML</name>
<dbReference type="GO" id="GO:0004784">
    <property type="term" value="F:superoxide dismutase activity"/>
    <property type="evidence" value="ECO:0007669"/>
    <property type="project" value="UniProtKB-EC"/>
</dbReference>
<dbReference type="InterPro" id="IPR019832">
    <property type="entry name" value="Mn/Fe_SOD_C"/>
</dbReference>
<dbReference type="SUPFAM" id="SSF54719">
    <property type="entry name" value="Fe,Mn superoxide dismutase (SOD), C-terminal domain"/>
    <property type="match status" value="1"/>
</dbReference>
<evidence type="ECO:0000256" key="4">
    <source>
        <dbReference type="ARBA" id="ARBA00023002"/>
    </source>
</evidence>
<dbReference type="InterPro" id="IPR036324">
    <property type="entry name" value="Mn/Fe_SOD_N_sf"/>
</dbReference>
<dbReference type="Pfam" id="PF02777">
    <property type="entry name" value="Sod_Fe_C"/>
    <property type="match status" value="1"/>
</dbReference>
<feature type="domain" description="Manganese/iron superoxide dismutase N-terminal" evidence="8">
    <location>
        <begin position="54"/>
        <end position="136"/>
    </location>
</feature>
<dbReference type="Gene3D" id="1.10.287.990">
    <property type="entry name" value="Fe,Mn superoxide dismutase (SOD) domain"/>
    <property type="match status" value="1"/>
</dbReference>